<dbReference type="EMBL" id="JAUPFM010000012">
    <property type="protein sequence ID" value="KAK2835274.1"/>
    <property type="molecule type" value="Genomic_DNA"/>
</dbReference>
<evidence type="ECO:0000313" key="3">
    <source>
        <dbReference type="Proteomes" id="UP001187415"/>
    </source>
</evidence>
<sequence length="83" mass="8804">MSEAGTFTSPDLANESTEADTWHRDSQQKAAISLRSERSRCTRASGRGCSTTNGKCAINAVGELCTDCCESLSEDGLSEQLLG</sequence>
<reference evidence="2" key="1">
    <citation type="submission" date="2023-07" db="EMBL/GenBank/DDBJ databases">
        <title>Chromosome-level Genome Assembly of Striped Snakehead (Channa striata).</title>
        <authorList>
            <person name="Liu H."/>
        </authorList>
    </citation>
    <scope>NUCLEOTIDE SEQUENCE</scope>
    <source>
        <strain evidence="2">Gz</strain>
        <tissue evidence="2">Muscle</tissue>
    </source>
</reference>
<comment type="caution">
    <text evidence="2">The sequence shown here is derived from an EMBL/GenBank/DDBJ whole genome shotgun (WGS) entry which is preliminary data.</text>
</comment>
<accession>A0AA88MC72</accession>
<evidence type="ECO:0000313" key="2">
    <source>
        <dbReference type="EMBL" id="KAK2835274.1"/>
    </source>
</evidence>
<organism evidence="2 3">
    <name type="scientific">Channa striata</name>
    <name type="common">Snakehead murrel</name>
    <name type="synonym">Ophicephalus striatus</name>
    <dbReference type="NCBI Taxonomy" id="64152"/>
    <lineage>
        <taxon>Eukaryota</taxon>
        <taxon>Metazoa</taxon>
        <taxon>Chordata</taxon>
        <taxon>Craniata</taxon>
        <taxon>Vertebrata</taxon>
        <taxon>Euteleostomi</taxon>
        <taxon>Actinopterygii</taxon>
        <taxon>Neopterygii</taxon>
        <taxon>Teleostei</taxon>
        <taxon>Neoteleostei</taxon>
        <taxon>Acanthomorphata</taxon>
        <taxon>Anabantaria</taxon>
        <taxon>Anabantiformes</taxon>
        <taxon>Channoidei</taxon>
        <taxon>Channidae</taxon>
        <taxon>Channa</taxon>
    </lineage>
</organism>
<dbReference type="AlphaFoldDB" id="A0AA88MC72"/>
<protein>
    <submittedName>
        <fullName evidence="2">Uncharacterized protein</fullName>
    </submittedName>
</protein>
<feature type="region of interest" description="Disordered" evidence="1">
    <location>
        <begin position="1"/>
        <end position="33"/>
    </location>
</feature>
<feature type="compositionally biased region" description="Polar residues" evidence="1">
    <location>
        <begin position="1"/>
        <end position="16"/>
    </location>
</feature>
<dbReference type="Proteomes" id="UP001187415">
    <property type="component" value="Unassembled WGS sequence"/>
</dbReference>
<keyword evidence="3" id="KW-1185">Reference proteome</keyword>
<name>A0AA88MC72_CHASR</name>
<proteinExistence type="predicted"/>
<gene>
    <name evidence="2" type="ORF">Q5P01_015758</name>
</gene>
<evidence type="ECO:0000256" key="1">
    <source>
        <dbReference type="SAM" id="MobiDB-lite"/>
    </source>
</evidence>